<protein>
    <recommendedName>
        <fullName evidence="4">CVNH domain-containing protein</fullName>
    </recommendedName>
</protein>
<evidence type="ECO:0000313" key="2">
    <source>
        <dbReference type="EMBL" id="GIE23608.1"/>
    </source>
</evidence>
<sequence>MISLRKTGLSAALLLTPLLSLAALAPAPASAAVTGNCSGTEIDTAAMKSGGHTYGTLHLYYNSATGKNCAKATNATDAARDMSVWVLRCFGTSGPVASRCDRQDGPVQNVNYDSGHYSSYAGPVNTKGSAAGTCINAGSTIEVGSITATAQIYGHCG</sequence>
<reference evidence="2 3" key="1">
    <citation type="submission" date="2021-01" db="EMBL/GenBank/DDBJ databases">
        <title>Whole genome shotgun sequence of Actinoplanes humidus NBRC 14915.</title>
        <authorList>
            <person name="Komaki H."/>
            <person name="Tamura T."/>
        </authorList>
    </citation>
    <scope>NUCLEOTIDE SEQUENCE [LARGE SCALE GENOMIC DNA]</scope>
    <source>
        <strain evidence="2 3">NBRC 14915</strain>
    </source>
</reference>
<feature type="signal peptide" evidence="1">
    <location>
        <begin position="1"/>
        <end position="31"/>
    </location>
</feature>
<gene>
    <name evidence="2" type="ORF">Ahu01nite_067100</name>
</gene>
<keyword evidence="3" id="KW-1185">Reference proteome</keyword>
<comment type="caution">
    <text evidence="2">The sequence shown here is derived from an EMBL/GenBank/DDBJ whole genome shotgun (WGS) entry which is preliminary data.</text>
</comment>
<organism evidence="2 3">
    <name type="scientific">Winogradskya humida</name>
    <dbReference type="NCBI Taxonomy" id="113566"/>
    <lineage>
        <taxon>Bacteria</taxon>
        <taxon>Bacillati</taxon>
        <taxon>Actinomycetota</taxon>
        <taxon>Actinomycetes</taxon>
        <taxon>Micromonosporales</taxon>
        <taxon>Micromonosporaceae</taxon>
        <taxon>Winogradskya</taxon>
    </lineage>
</organism>
<evidence type="ECO:0000313" key="3">
    <source>
        <dbReference type="Proteomes" id="UP000603200"/>
    </source>
</evidence>
<proteinExistence type="predicted"/>
<dbReference type="Proteomes" id="UP000603200">
    <property type="component" value="Unassembled WGS sequence"/>
</dbReference>
<name>A0ABQ3ZYE2_9ACTN</name>
<keyword evidence="1" id="KW-0732">Signal</keyword>
<evidence type="ECO:0000256" key="1">
    <source>
        <dbReference type="SAM" id="SignalP"/>
    </source>
</evidence>
<dbReference type="EMBL" id="BOMN01000093">
    <property type="protein sequence ID" value="GIE23608.1"/>
    <property type="molecule type" value="Genomic_DNA"/>
</dbReference>
<evidence type="ECO:0008006" key="4">
    <source>
        <dbReference type="Google" id="ProtNLM"/>
    </source>
</evidence>
<dbReference type="RefSeq" id="WP_203840663.1">
    <property type="nucleotide sequence ID" value="NZ_BAAATV010000013.1"/>
</dbReference>
<feature type="chain" id="PRO_5046062893" description="CVNH domain-containing protein" evidence="1">
    <location>
        <begin position="32"/>
        <end position="157"/>
    </location>
</feature>
<accession>A0ABQ3ZYE2</accession>